<dbReference type="EMBL" id="RDSM01000003">
    <property type="protein sequence ID" value="RXH54567.1"/>
    <property type="molecule type" value="Genomic_DNA"/>
</dbReference>
<proteinExistence type="inferred from homology"/>
<evidence type="ECO:0000256" key="1">
    <source>
        <dbReference type="ARBA" id="ARBA00004496"/>
    </source>
</evidence>
<dbReference type="GO" id="GO:0000287">
    <property type="term" value="F:magnesium ion binding"/>
    <property type="evidence" value="ECO:0007669"/>
    <property type="project" value="UniProtKB-UniRule"/>
</dbReference>
<evidence type="ECO:0000256" key="5">
    <source>
        <dbReference type="ARBA" id="ARBA00022490"/>
    </source>
</evidence>
<dbReference type="GO" id="GO:0042276">
    <property type="term" value="P:error-prone translesion synthesis"/>
    <property type="evidence" value="ECO:0007669"/>
    <property type="project" value="TreeGrafter"/>
</dbReference>
<comment type="caution">
    <text evidence="18">The sequence shown here is derived from an EMBL/GenBank/DDBJ whole genome shotgun (WGS) entry which is preliminary data.</text>
</comment>
<evidence type="ECO:0000313" key="18">
    <source>
        <dbReference type="EMBL" id="RXH54567.1"/>
    </source>
</evidence>
<comment type="subcellular location">
    <subcellularLocation>
        <location evidence="1 16">Cytoplasm</location>
    </subcellularLocation>
</comment>
<dbReference type="SUPFAM" id="SSF56672">
    <property type="entry name" value="DNA/RNA polymerases"/>
    <property type="match status" value="1"/>
</dbReference>
<dbReference type="GO" id="GO:0003684">
    <property type="term" value="F:damaged DNA binding"/>
    <property type="evidence" value="ECO:0007669"/>
    <property type="project" value="InterPro"/>
</dbReference>
<dbReference type="InterPro" id="IPR050116">
    <property type="entry name" value="DNA_polymerase-Y"/>
</dbReference>
<dbReference type="GO" id="GO:0005829">
    <property type="term" value="C:cytosol"/>
    <property type="evidence" value="ECO:0007669"/>
    <property type="project" value="TreeGrafter"/>
</dbReference>
<feature type="binding site" evidence="16">
    <location>
        <position position="126"/>
    </location>
    <ligand>
        <name>Mg(2+)</name>
        <dbReference type="ChEBI" id="CHEBI:18420"/>
    </ligand>
</feature>
<dbReference type="PANTHER" id="PTHR11076:SF33">
    <property type="entry name" value="DNA POLYMERASE KAPPA"/>
    <property type="match status" value="1"/>
</dbReference>
<dbReference type="FunFam" id="3.30.1490.100:FF:000004">
    <property type="entry name" value="DNA polymerase IV"/>
    <property type="match status" value="1"/>
</dbReference>
<dbReference type="GO" id="GO:0006261">
    <property type="term" value="P:DNA-templated DNA replication"/>
    <property type="evidence" value="ECO:0007669"/>
    <property type="project" value="UniProtKB-UniRule"/>
</dbReference>
<keyword evidence="10 16" id="KW-0227">DNA damage</keyword>
<feature type="domain" description="UmuC" evidence="17">
    <location>
        <begin position="28"/>
        <end position="208"/>
    </location>
</feature>
<keyword evidence="5 16" id="KW-0963">Cytoplasm</keyword>
<evidence type="ECO:0000256" key="6">
    <source>
        <dbReference type="ARBA" id="ARBA00022679"/>
    </source>
</evidence>
<dbReference type="Gene3D" id="3.40.1170.60">
    <property type="match status" value="1"/>
</dbReference>
<keyword evidence="6 16" id="KW-0808">Transferase</keyword>
<protein>
    <recommendedName>
        <fullName evidence="16">DNA polymerase IV</fullName>
        <shortName evidence="16">Pol IV</shortName>
        <ecNumber evidence="16">2.7.7.7</ecNumber>
    </recommendedName>
</protein>
<sequence>MTILGTESDDLRLTPQFEAGGSPLQRKIVHVDMDAFYASVEQRDDPGLRGRPVVVAWRGRRSVVCAASYEARRFGVRSAMPAVTAERLCPEAVFVPPDFVRYKAVSRAVREIFLRHTDLVEPLSLDEAYLDVTENKTGLPTATRVAKKIREEIWEETSLTASAGVAPNKFLAKIASDWRKPNGLFVIQPKDVEAFLVPLPVGRIPGVGKVTEARMKEFGIATVGDLLACDLATLEGYFGRYGGRLHQLARGVDHSPVVPDRNSKSISAEDTFERDIPLAETDEVIRKLADKVWNASRRDARVARTVVLKLKTAEFASMTRSHTPVKPPESVEELTEIALGLRERVEMGSGQRFRLVGVGLSNFREAVEEAVPSLLAD</sequence>
<comment type="catalytic activity">
    <reaction evidence="15 16">
        <text>DNA(n) + a 2'-deoxyribonucleoside 5'-triphosphate = DNA(n+1) + diphosphate</text>
        <dbReference type="Rhea" id="RHEA:22508"/>
        <dbReference type="Rhea" id="RHEA-COMP:17339"/>
        <dbReference type="Rhea" id="RHEA-COMP:17340"/>
        <dbReference type="ChEBI" id="CHEBI:33019"/>
        <dbReference type="ChEBI" id="CHEBI:61560"/>
        <dbReference type="ChEBI" id="CHEBI:173112"/>
        <dbReference type="EC" id="2.7.7.7"/>
    </reaction>
</comment>
<dbReference type="PANTHER" id="PTHR11076">
    <property type="entry name" value="DNA REPAIR POLYMERASE UMUC / TRANSFERASE FAMILY MEMBER"/>
    <property type="match status" value="1"/>
</dbReference>
<organism evidence="18 19">
    <name type="scientific">Granulicella sibirica</name>
    <dbReference type="NCBI Taxonomy" id="2479048"/>
    <lineage>
        <taxon>Bacteria</taxon>
        <taxon>Pseudomonadati</taxon>
        <taxon>Acidobacteriota</taxon>
        <taxon>Terriglobia</taxon>
        <taxon>Terriglobales</taxon>
        <taxon>Acidobacteriaceae</taxon>
        <taxon>Granulicella</taxon>
    </lineage>
</organism>
<dbReference type="GO" id="GO:0003887">
    <property type="term" value="F:DNA-directed DNA polymerase activity"/>
    <property type="evidence" value="ECO:0007669"/>
    <property type="project" value="UniProtKB-UniRule"/>
</dbReference>
<comment type="subunit">
    <text evidence="3 16">Monomer.</text>
</comment>
<evidence type="ECO:0000256" key="2">
    <source>
        <dbReference type="ARBA" id="ARBA00010945"/>
    </source>
</evidence>
<dbReference type="Pfam" id="PF21999">
    <property type="entry name" value="IMS_HHH_1"/>
    <property type="match status" value="1"/>
</dbReference>
<keyword evidence="7 16" id="KW-0548">Nucleotidyltransferase</keyword>
<keyword evidence="19" id="KW-1185">Reference proteome</keyword>
<dbReference type="Gene3D" id="1.10.150.20">
    <property type="entry name" value="5' to 3' exonuclease, C-terminal subdomain"/>
    <property type="match status" value="1"/>
</dbReference>
<keyword evidence="4 16" id="KW-0515">Mutator protein</keyword>
<evidence type="ECO:0000256" key="4">
    <source>
        <dbReference type="ARBA" id="ARBA00022457"/>
    </source>
</evidence>
<feature type="binding site" evidence="16">
    <location>
        <position position="32"/>
    </location>
    <ligand>
        <name>Mg(2+)</name>
        <dbReference type="ChEBI" id="CHEBI:18420"/>
    </ligand>
</feature>
<keyword evidence="8 16" id="KW-0235">DNA replication</keyword>
<keyword evidence="11 16" id="KW-0460">Magnesium</keyword>
<feature type="site" description="Substrate discrimination" evidence="16">
    <location>
        <position position="37"/>
    </location>
</feature>
<comment type="function">
    <text evidence="16">Poorly processive, error-prone DNA polymerase involved in untargeted mutagenesis. Copies undamaged DNA at stalled replication forks, which arise in vivo from mismatched or misaligned primer ends. These misaligned primers can be extended by PolIV. Exhibits no 3'-5' exonuclease (proofreading) activity. May be involved in translesional synthesis, in conjunction with the beta clamp from PolIII.</text>
</comment>
<evidence type="ECO:0000259" key="17">
    <source>
        <dbReference type="PROSITE" id="PS50173"/>
    </source>
</evidence>
<dbReference type="Pfam" id="PF11799">
    <property type="entry name" value="IMS_C"/>
    <property type="match status" value="1"/>
</dbReference>
<evidence type="ECO:0000313" key="19">
    <source>
        <dbReference type="Proteomes" id="UP000289437"/>
    </source>
</evidence>
<comment type="similarity">
    <text evidence="2 16">Belongs to the DNA polymerase type-Y family.</text>
</comment>
<dbReference type="InterPro" id="IPR043128">
    <property type="entry name" value="Rev_trsase/Diguanyl_cyclase"/>
</dbReference>
<evidence type="ECO:0000256" key="8">
    <source>
        <dbReference type="ARBA" id="ARBA00022705"/>
    </source>
</evidence>
<reference evidence="19" key="2">
    <citation type="submission" date="2019-02" db="EMBL/GenBank/DDBJ databases">
        <title>Granulicella sibirica sp. nov., a psychrotolerant acidobacterium isolated from an organic soil layer in forested tundra, West Siberia.</title>
        <authorList>
            <person name="Oshkin I.Y."/>
            <person name="Kulichevskaya I.S."/>
            <person name="Rijpstra W.I.C."/>
            <person name="Sinninghe Damste J.S."/>
            <person name="Rakitin A.L."/>
            <person name="Ravin N.V."/>
            <person name="Dedysh S.N."/>
        </authorList>
    </citation>
    <scope>NUCLEOTIDE SEQUENCE [LARGE SCALE GENOMIC DNA]</scope>
    <source>
        <strain evidence="19">AF10</strain>
    </source>
</reference>
<dbReference type="InterPro" id="IPR001126">
    <property type="entry name" value="UmuC"/>
</dbReference>
<evidence type="ECO:0000256" key="10">
    <source>
        <dbReference type="ARBA" id="ARBA00022763"/>
    </source>
</evidence>
<evidence type="ECO:0000256" key="14">
    <source>
        <dbReference type="ARBA" id="ARBA00023204"/>
    </source>
</evidence>
<keyword evidence="12 16" id="KW-0239">DNA-directed DNA polymerase</keyword>
<dbReference type="HAMAP" id="MF_01113">
    <property type="entry name" value="DNApol_IV"/>
    <property type="match status" value="1"/>
</dbReference>
<dbReference type="EC" id="2.7.7.7" evidence="16"/>
<name>A0A4Q0SUZ5_9BACT</name>
<keyword evidence="9 16" id="KW-0479">Metal-binding</keyword>
<accession>A0A4Q0SUZ5</accession>
<dbReference type="InterPro" id="IPR036775">
    <property type="entry name" value="DNA_pol_Y-fam_lit_finger_sf"/>
</dbReference>
<keyword evidence="13 16" id="KW-0238">DNA-binding</keyword>
<evidence type="ECO:0000256" key="9">
    <source>
        <dbReference type="ARBA" id="ARBA00022723"/>
    </source>
</evidence>
<dbReference type="NCBIfam" id="NF002677">
    <property type="entry name" value="PRK02406.1"/>
    <property type="match status" value="1"/>
</dbReference>
<evidence type="ECO:0000256" key="15">
    <source>
        <dbReference type="ARBA" id="ARBA00049244"/>
    </source>
</evidence>
<dbReference type="PROSITE" id="PS50173">
    <property type="entry name" value="UMUC"/>
    <property type="match status" value="1"/>
</dbReference>
<evidence type="ECO:0000256" key="13">
    <source>
        <dbReference type="ARBA" id="ARBA00023125"/>
    </source>
</evidence>
<dbReference type="InterPro" id="IPR017961">
    <property type="entry name" value="DNA_pol_Y-fam_little_finger"/>
</dbReference>
<evidence type="ECO:0000256" key="11">
    <source>
        <dbReference type="ARBA" id="ARBA00022842"/>
    </source>
</evidence>
<evidence type="ECO:0000256" key="16">
    <source>
        <dbReference type="HAMAP-Rule" id="MF_01113"/>
    </source>
</evidence>
<dbReference type="Pfam" id="PF00817">
    <property type="entry name" value="IMS"/>
    <property type="match status" value="1"/>
</dbReference>
<evidence type="ECO:0000256" key="12">
    <source>
        <dbReference type="ARBA" id="ARBA00022932"/>
    </source>
</evidence>
<dbReference type="InterPro" id="IPR053848">
    <property type="entry name" value="IMS_HHH_1"/>
</dbReference>
<dbReference type="SUPFAM" id="SSF100879">
    <property type="entry name" value="Lesion bypass DNA polymerase (Y-family), little finger domain"/>
    <property type="match status" value="1"/>
</dbReference>
<dbReference type="GO" id="GO:0009432">
    <property type="term" value="P:SOS response"/>
    <property type="evidence" value="ECO:0007669"/>
    <property type="project" value="TreeGrafter"/>
</dbReference>
<comment type="cofactor">
    <cofactor evidence="16">
        <name>Mg(2+)</name>
        <dbReference type="ChEBI" id="CHEBI:18420"/>
    </cofactor>
    <text evidence="16">Binds 2 magnesium ions per subunit.</text>
</comment>
<dbReference type="Proteomes" id="UP000289437">
    <property type="component" value="Unassembled WGS sequence"/>
</dbReference>
<gene>
    <name evidence="16" type="primary">dinB</name>
    <name evidence="18" type="ORF">GRAN_3671</name>
</gene>
<dbReference type="InterPro" id="IPR022880">
    <property type="entry name" value="DNApol_IV"/>
</dbReference>
<dbReference type="Gene3D" id="3.30.70.270">
    <property type="match status" value="1"/>
</dbReference>
<feature type="active site" evidence="16">
    <location>
        <position position="127"/>
    </location>
</feature>
<dbReference type="InterPro" id="IPR043502">
    <property type="entry name" value="DNA/RNA_pol_sf"/>
</dbReference>
<dbReference type="GO" id="GO:0006281">
    <property type="term" value="P:DNA repair"/>
    <property type="evidence" value="ECO:0007669"/>
    <property type="project" value="UniProtKB-UniRule"/>
</dbReference>
<dbReference type="AlphaFoldDB" id="A0A4Q0SUZ5"/>
<evidence type="ECO:0000256" key="3">
    <source>
        <dbReference type="ARBA" id="ARBA00011245"/>
    </source>
</evidence>
<reference evidence="18 19" key="1">
    <citation type="submission" date="2018-11" db="EMBL/GenBank/DDBJ databases">
        <authorList>
            <person name="Mardanov A.V."/>
            <person name="Ravin N.V."/>
            <person name="Dedysh S.N."/>
        </authorList>
    </citation>
    <scope>NUCLEOTIDE SEQUENCE [LARGE SCALE GENOMIC DNA]</scope>
    <source>
        <strain evidence="18 19">AF10</strain>
    </source>
</reference>
<evidence type="ECO:0000256" key="7">
    <source>
        <dbReference type="ARBA" id="ARBA00022695"/>
    </source>
</evidence>
<dbReference type="CDD" id="cd03586">
    <property type="entry name" value="PolY_Pol_IV_kappa"/>
    <property type="match status" value="1"/>
</dbReference>
<keyword evidence="14 16" id="KW-0234">DNA repair</keyword>
<dbReference type="Gene3D" id="3.30.1490.100">
    <property type="entry name" value="DNA polymerase, Y-family, little finger domain"/>
    <property type="match status" value="1"/>
</dbReference>
<dbReference type="FunFam" id="3.40.1170.60:FF:000001">
    <property type="entry name" value="DNA polymerase IV"/>
    <property type="match status" value="1"/>
</dbReference>